<proteinExistence type="predicted"/>
<reference evidence="1 2" key="1">
    <citation type="submission" date="2014-02" db="EMBL/GenBank/DDBJ databases">
        <title>The small core and large imbalanced accessory genome model reveals a collaborative survival strategy of Sorangium cellulosum strains in nature.</title>
        <authorList>
            <person name="Han K."/>
            <person name="Peng R."/>
            <person name="Blom J."/>
            <person name="Li Y.-Z."/>
        </authorList>
    </citation>
    <scope>NUCLEOTIDE SEQUENCE [LARGE SCALE GENOMIC DNA]</scope>
    <source>
        <strain evidence="1 2">So0011-07</strain>
    </source>
</reference>
<gene>
    <name evidence="1" type="ORF">BE17_35605</name>
</gene>
<dbReference type="EMBL" id="JEMB01001343">
    <property type="protein sequence ID" value="KYF88433.1"/>
    <property type="molecule type" value="Genomic_DNA"/>
</dbReference>
<comment type="caution">
    <text evidence="1">The sequence shown here is derived from an EMBL/GenBank/DDBJ whole genome shotgun (WGS) entry which is preliminary data.</text>
</comment>
<protein>
    <submittedName>
        <fullName evidence="1">Uncharacterized protein</fullName>
    </submittedName>
</protein>
<name>A0A150S7E2_SORCE</name>
<organism evidence="1 2">
    <name type="scientific">Sorangium cellulosum</name>
    <name type="common">Polyangium cellulosum</name>
    <dbReference type="NCBI Taxonomy" id="56"/>
    <lineage>
        <taxon>Bacteria</taxon>
        <taxon>Pseudomonadati</taxon>
        <taxon>Myxococcota</taxon>
        <taxon>Polyangia</taxon>
        <taxon>Polyangiales</taxon>
        <taxon>Polyangiaceae</taxon>
        <taxon>Sorangium</taxon>
    </lineage>
</organism>
<dbReference type="Proteomes" id="UP000075635">
    <property type="component" value="Unassembled WGS sequence"/>
</dbReference>
<evidence type="ECO:0000313" key="2">
    <source>
        <dbReference type="Proteomes" id="UP000075635"/>
    </source>
</evidence>
<accession>A0A150S7E2</accession>
<evidence type="ECO:0000313" key="1">
    <source>
        <dbReference type="EMBL" id="KYF88433.1"/>
    </source>
</evidence>
<dbReference type="AlphaFoldDB" id="A0A150S7E2"/>
<sequence length="123" mass="12776">MPPLQNHLVALSLTRSDGVSAQTPADLAIGGTTLLTAPTFFRAVVVSAPLAVPDQVVCDRALAQPVFGAFPPHPAFTGDTRFDARFGVFPAPSSSASGSPSYRDHAGHLLAWATPAVLANLDR</sequence>